<sequence length="113" mass="12311">MAATSDEAMESLLSNFNQIFDGYRSGVSEFQLLKSNLNAEMKKRECLEFNFNSLKSGVVSLVMTVIFSLAVFGNHSPCSLLYVVESSECSCGLICYWENVDEVGASNDGGDGL</sequence>
<organism evidence="2 3">
    <name type="scientific">Ilex paraguariensis</name>
    <name type="common">yerba mate</name>
    <dbReference type="NCBI Taxonomy" id="185542"/>
    <lineage>
        <taxon>Eukaryota</taxon>
        <taxon>Viridiplantae</taxon>
        <taxon>Streptophyta</taxon>
        <taxon>Embryophyta</taxon>
        <taxon>Tracheophyta</taxon>
        <taxon>Spermatophyta</taxon>
        <taxon>Magnoliopsida</taxon>
        <taxon>eudicotyledons</taxon>
        <taxon>Gunneridae</taxon>
        <taxon>Pentapetalae</taxon>
        <taxon>asterids</taxon>
        <taxon>campanulids</taxon>
        <taxon>Aquifoliales</taxon>
        <taxon>Aquifoliaceae</taxon>
        <taxon>Ilex</taxon>
    </lineage>
</organism>
<proteinExistence type="predicted"/>
<evidence type="ECO:0000256" key="1">
    <source>
        <dbReference type="SAM" id="Phobius"/>
    </source>
</evidence>
<accession>A0ABC8TJJ1</accession>
<keyword evidence="1" id="KW-0812">Transmembrane</keyword>
<dbReference type="Proteomes" id="UP001642360">
    <property type="component" value="Unassembled WGS sequence"/>
</dbReference>
<protein>
    <submittedName>
        <fullName evidence="2">Uncharacterized protein</fullName>
    </submittedName>
</protein>
<keyword evidence="1" id="KW-1133">Transmembrane helix</keyword>
<name>A0ABC8TJJ1_9AQUA</name>
<dbReference type="AlphaFoldDB" id="A0ABC8TJJ1"/>
<reference evidence="2 3" key="1">
    <citation type="submission" date="2024-02" db="EMBL/GenBank/DDBJ databases">
        <authorList>
            <person name="Vignale AGUSTIN F."/>
            <person name="Sosa J E."/>
            <person name="Modenutti C."/>
        </authorList>
    </citation>
    <scope>NUCLEOTIDE SEQUENCE [LARGE SCALE GENOMIC DNA]</scope>
</reference>
<dbReference type="EMBL" id="CAUOFW020005281">
    <property type="protein sequence ID" value="CAK9169398.1"/>
    <property type="molecule type" value="Genomic_DNA"/>
</dbReference>
<feature type="transmembrane region" description="Helical" evidence="1">
    <location>
        <begin position="51"/>
        <end position="72"/>
    </location>
</feature>
<keyword evidence="3" id="KW-1185">Reference proteome</keyword>
<gene>
    <name evidence="2" type="ORF">ILEXP_LOCUS38843</name>
</gene>
<comment type="caution">
    <text evidence="2">The sequence shown here is derived from an EMBL/GenBank/DDBJ whole genome shotgun (WGS) entry which is preliminary data.</text>
</comment>
<evidence type="ECO:0000313" key="2">
    <source>
        <dbReference type="EMBL" id="CAK9169398.1"/>
    </source>
</evidence>
<evidence type="ECO:0000313" key="3">
    <source>
        <dbReference type="Proteomes" id="UP001642360"/>
    </source>
</evidence>
<keyword evidence="1" id="KW-0472">Membrane</keyword>